<gene>
    <name evidence="2" type="ORF">C8E83_0896</name>
</gene>
<protein>
    <recommendedName>
        <fullName evidence="4">ATP synthase protein I</fullName>
    </recommendedName>
</protein>
<reference evidence="2 3" key="1">
    <citation type="submission" date="2018-10" db="EMBL/GenBank/DDBJ databases">
        <title>Sequencing the genomes of 1000 actinobacteria strains.</title>
        <authorList>
            <person name="Klenk H.-P."/>
        </authorList>
    </citation>
    <scope>NUCLEOTIDE SEQUENCE [LARGE SCALE GENOMIC DNA]</scope>
    <source>
        <strain evidence="2 3">DSM 17894</strain>
    </source>
</reference>
<dbReference type="AlphaFoldDB" id="A0A495ID01"/>
<evidence type="ECO:0000313" key="2">
    <source>
        <dbReference type="EMBL" id="RKR73799.1"/>
    </source>
</evidence>
<dbReference type="RefSeq" id="WP_121368624.1">
    <property type="nucleotide sequence ID" value="NZ_RBKS01000001.1"/>
</dbReference>
<feature type="transmembrane region" description="Helical" evidence="1">
    <location>
        <begin position="92"/>
        <end position="114"/>
    </location>
</feature>
<feature type="transmembrane region" description="Helical" evidence="1">
    <location>
        <begin position="54"/>
        <end position="80"/>
    </location>
</feature>
<keyword evidence="1" id="KW-0812">Transmembrane</keyword>
<keyword evidence="1" id="KW-0472">Membrane</keyword>
<feature type="transmembrane region" description="Helical" evidence="1">
    <location>
        <begin position="120"/>
        <end position="143"/>
    </location>
</feature>
<sequence>MTPQTPPAGPLRPATMNPANNRIYLRILTLGSLLALGIAVVGCIVGGVTVGVTGVVGALIGTALALVFTGLTAVSILLGLKASGGTLISGAFFGIVLGGWLLKFILFLVIVILLKDAAFVNTLVMFLSIVVGVVGSLVVDVVVVTRSRMPYVSDIALPGDSTSSEDA</sequence>
<evidence type="ECO:0000256" key="1">
    <source>
        <dbReference type="SAM" id="Phobius"/>
    </source>
</evidence>
<organism evidence="2 3">
    <name type="scientific">Frondihabitans australicus</name>
    <dbReference type="NCBI Taxonomy" id="386892"/>
    <lineage>
        <taxon>Bacteria</taxon>
        <taxon>Bacillati</taxon>
        <taxon>Actinomycetota</taxon>
        <taxon>Actinomycetes</taxon>
        <taxon>Micrococcales</taxon>
        <taxon>Microbacteriaceae</taxon>
        <taxon>Frondihabitans</taxon>
    </lineage>
</organism>
<dbReference type="OrthoDB" id="5117309at2"/>
<evidence type="ECO:0000313" key="3">
    <source>
        <dbReference type="Proteomes" id="UP000280008"/>
    </source>
</evidence>
<keyword evidence="3" id="KW-1185">Reference proteome</keyword>
<dbReference type="Proteomes" id="UP000280008">
    <property type="component" value="Unassembled WGS sequence"/>
</dbReference>
<keyword evidence="1" id="KW-1133">Transmembrane helix</keyword>
<evidence type="ECO:0008006" key="4">
    <source>
        <dbReference type="Google" id="ProtNLM"/>
    </source>
</evidence>
<proteinExistence type="predicted"/>
<dbReference type="EMBL" id="RBKS01000001">
    <property type="protein sequence ID" value="RKR73799.1"/>
    <property type="molecule type" value="Genomic_DNA"/>
</dbReference>
<accession>A0A495ID01</accession>
<comment type="caution">
    <text evidence="2">The sequence shown here is derived from an EMBL/GenBank/DDBJ whole genome shotgun (WGS) entry which is preliminary data.</text>
</comment>
<feature type="transmembrane region" description="Helical" evidence="1">
    <location>
        <begin position="23"/>
        <end position="48"/>
    </location>
</feature>
<name>A0A495ID01_9MICO</name>